<gene>
    <name evidence="2" type="ORF">HAP95_15140</name>
</gene>
<sequence>MTTREFFLSATFTAGLIFVVSLVVLGIVYGPVTPLFYVVSAGLLVSPFSLLFKKRKIVLPIILGVNYEYQLSTVIQWFAVTIIFPVTTFSARTTMQAYASGLFFILYMLVFLSLQATRIRIKDEENYTSFYKK</sequence>
<feature type="transmembrane region" description="Helical" evidence="1">
    <location>
        <begin position="35"/>
        <end position="52"/>
    </location>
</feature>
<keyword evidence="1" id="KW-0812">Transmembrane</keyword>
<keyword evidence="1" id="KW-0472">Membrane</keyword>
<feature type="transmembrane region" description="Helical" evidence="1">
    <location>
        <begin position="97"/>
        <end position="114"/>
    </location>
</feature>
<dbReference type="EMBL" id="JAAOMP010000164">
    <property type="protein sequence ID" value="MBU2761466.1"/>
    <property type="molecule type" value="Genomic_DNA"/>
</dbReference>
<keyword evidence="1" id="KW-1133">Transmembrane helix</keyword>
<dbReference type="RefSeq" id="WP_215884960.1">
    <property type="nucleotide sequence ID" value="NZ_JAAOMP010000164.1"/>
</dbReference>
<evidence type="ECO:0000313" key="2">
    <source>
        <dbReference type="EMBL" id="MBU2761466.1"/>
    </source>
</evidence>
<accession>A0ABS6A2N1</accession>
<feature type="transmembrane region" description="Helical" evidence="1">
    <location>
        <begin position="73"/>
        <end position="91"/>
    </location>
</feature>
<feature type="transmembrane region" description="Helical" evidence="1">
    <location>
        <begin position="7"/>
        <end position="29"/>
    </location>
</feature>
<dbReference type="Proteomes" id="UP000755654">
    <property type="component" value="Unassembled WGS sequence"/>
</dbReference>
<keyword evidence="3" id="KW-1185">Reference proteome</keyword>
<name>A0ABS6A2N1_9PROT</name>
<protein>
    <submittedName>
        <fullName evidence="2">Uncharacterized protein</fullName>
    </submittedName>
</protein>
<organism evidence="2 3">
    <name type="scientific">Acidithiobacillus sulfurivorans</name>
    <dbReference type="NCBI Taxonomy" id="1958756"/>
    <lineage>
        <taxon>Bacteria</taxon>
        <taxon>Pseudomonadati</taxon>
        <taxon>Pseudomonadota</taxon>
        <taxon>Acidithiobacillia</taxon>
        <taxon>Acidithiobacillales</taxon>
        <taxon>Acidithiobacillaceae</taxon>
        <taxon>Acidithiobacillus</taxon>
    </lineage>
</organism>
<evidence type="ECO:0000313" key="3">
    <source>
        <dbReference type="Proteomes" id="UP000755654"/>
    </source>
</evidence>
<evidence type="ECO:0000256" key="1">
    <source>
        <dbReference type="SAM" id="Phobius"/>
    </source>
</evidence>
<reference evidence="2 3" key="1">
    <citation type="journal article" date="2021" name="ISME J.">
        <title>Genomic evolution of the class Acidithiobacillia: deep-branching Proteobacteria living in extreme acidic conditions.</title>
        <authorList>
            <person name="Moya-Beltran A."/>
            <person name="Beard S."/>
            <person name="Rojas-Villalobos C."/>
            <person name="Issotta F."/>
            <person name="Gallardo Y."/>
            <person name="Ulloa R."/>
            <person name="Giaveno A."/>
            <person name="Degli Esposti M."/>
            <person name="Johnson D.B."/>
            <person name="Quatrini R."/>
        </authorList>
    </citation>
    <scope>NUCLEOTIDE SEQUENCE [LARGE SCALE GENOMIC DNA]</scope>
    <source>
        <strain evidence="2 3">RW2</strain>
    </source>
</reference>
<proteinExistence type="predicted"/>
<comment type="caution">
    <text evidence="2">The sequence shown here is derived from an EMBL/GenBank/DDBJ whole genome shotgun (WGS) entry which is preliminary data.</text>
</comment>